<evidence type="ECO:0000256" key="5">
    <source>
        <dbReference type="ARBA" id="ARBA00022989"/>
    </source>
</evidence>
<accession>A0A1R1L8D8</accession>
<dbReference type="PROSITE" id="PS50928">
    <property type="entry name" value="ABC_TM1"/>
    <property type="match status" value="1"/>
</dbReference>
<dbReference type="InterPro" id="IPR035906">
    <property type="entry name" value="MetI-like_sf"/>
</dbReference>
<dbReference type="AlphaFoldDB" id="A0A1R1L8D8"/>
<keyword evidence="4 7" id="KW-0812">Transmembrane</keyword>
<dbReference type="RefSeq" id="WP_076704490.1">
    <property type="nucleotide sequence ID" value="NZ_MRDE01000068.1"/>
</dbReference>
<evidence type="ECO:0000259" key="9">
    <source>
        <dbReference type="PROSITE" id="PS50928"/>
    </source>
</evidence>
<comment type="caution">
    <text evidence="10">The sequence shown here is derived from an EMBL/GenBank/DDBJ whole genome shotgun (WGS) entry which is preliminary data.</text>
</comment>
<keyword evidence="5 7" id="KW-1133">Transmembrane helix</keyword>
<dbReference type="GO" id="GO:0055085">
    <property type="term" value="P:transmembrane transport"/>
    <property type="evidence" value="ECO:0007669"/>
    <property type="project" value="InterPro"/>
</dbReference>
<dbReference type="CDD" id="cd06261">
    <property type="entry name" value="TM_PBP2"/>
    <property type="match status" value="1"/>
</dbReference>
<dbReference type="STRING" id="554083.BKD30_10410"/>
<evidence type="ECO:0000313" key="11">
    <source>
        <dbReference type="Proteomes" id="UP000187085"/>
    </source>
</evidence>
<evidence type="ECO:0000256" key="6">
    <source>
        <dbReference type="ARBA" id="ARBA00023136"/>
    </source>
</evidence>
<dbReference type="EMBL" id="MRDE01000068">
    <property type="protein sequence ID" value="OMH23792.1"/>
    <property type="molecule type" value="Genomic_DNA"/>
</dbReference>
<feature type="transmembrane region" description="Helical" evidence="7">
    <location>
        <begin position="139"/>
        <end position="159"/>
    </location>
</feature>
<dbReference type="Gene3D" id="1.10.3720.10">
    <property type="entry name" value="MetI-like"/>
    <property type="match status" value="1"/>
</dbReference>
<evidence type="ECO:0000256" key="3">
    <source>
        <dbReference type="ARBA" id="ARBA00022475"/>
    </source>
</evidence>
<protein>
    <submittedName>
        <fullName evidence="10">ABC transporter permease</fullName>
    </submittedName>
</protein>
<sequence length="320" mass="34915">MTSTVRTGDGTRRERRAGRATAARSTQPEVRKVRRLTATDRIVMGLMVGVPALLVTALIWGPSIASIALSFTAWNGVTPAQYVGTRNYEQIASIYPPFWPALVNNVVWLLFLLLIATPLGLLLAVMLDKQIRGTRVYQSVFYLPVVLSLALVGFIWQLIYSQDQGLINELTGANVNWLGDSSINLPAVLVAAGWRHVGYIMVLYLAGLKGVDTEIKEAAALDGASETQSFFRVVFPTLKPINVVVLVVTVIEGLRAFDIVYIINKGTNGLELISVLITNNILGEASRIGFGSALAVILLVISLAFIITYLYQNVRREGAQ</sequence>
<dbReference type="GO" id="GO:0005886">
    <property type="term" value="C:plasma membrane"/>
    <property type="evidence" value="ECO:0007669"/>
    <property type="project" value="UniProtKB-SubCell"/>
</dbReference>
<feature type="transmembrane region" description="Helical" evidence="7">
    <location>
        <begin position="288"/>
        <end position="311"/>
    </location>
</feature>
<feature type="transmembrane region" description="Helical" evidence="7">
    <location>
        <begin position="106"/>
        <end position="127"/>
    </location>
</feature>
<feature type="transmembrane region" description="Helical" evidence="7">
    <location>
        <begin position="42"/>
        <end position="61"/>
    </location>
</feature>
<dbReference type="OrthoDB" id="3614395at2"/>
<dbReference type="InterPro" id="IPR050809">
    <property type="entry name" value="UgpAE/MalFG_permease"/>
</dbReference>
<evidence type="ECO:0000256" key="4">
    <source>
        <dbReference type="ARBA" id="ARBA00022692"/>
    </source>
</evidence>
<feature type="region of interest" description="Disordered" evidence="8">
    <location>
        <begin position="1"/>
        <end position="26"/>
    </location>
</feature>
<comment type="similarity">
    <text evidence="7">Belongs to the binding-protein-dependent transport system permease family.</text>
</comment>
<keyword evidence="3" id="KW-1003">Cell membrane</keyword>
<dbReference type="InterPro" id="IPR000515">
    <property type="entry name" value="MetI-like"/>
</dbReference>
<comment type="subcellular location">
    <subcellularLocation>
        <location evidence="1 7">Cell membrane</location>
        <topology evidence="1 7">Multi-pass membrane protein</topology>
    </subcellularLocation>
</comment>
<dbReference type="Pfam" id="PF00528">
    <property type="entry name" value="BPD_transp_1"/>
    <property type="match status" value="1"/>
</dbReference>
<dbReference type="SUPFAM" id="SSF161098">
    <property type="entry name" value="MetI-like"/>
    <property type="match status" value="1"/>
</dbReference>
<feature type="transmembrane region" description="Helical" evidence="7">
    <location>
        <begin position="183"/>
        <end position="206"/>
    </location>
</feature>
<evidence type="ECO:0000313" key="10">
    <source>
        <dbReference type="EMBL" id="OMH23792.1"/>
    </source>
</evidence>
<keyword evidence="2 7" id="KW-0813">Transport</keyword>
<evidence type="ECO:0000256" key="8">
    <source>
        <dbReference type="SAM" id="MobiDB-lite"/>
    </source>
</evidence>
<evidence type="ECO:0000256" key="2">
    <source>
        <dbReference type="ARBA" id="ARBA00022448"/>
    </source>
</evidence>
<name>A0A1R1L8D8_9MICC</name>
<dbReference type="PANTHER" id="PTHR43227">
    <property type="entry name" value="BLL4140 PROTEIN"/>
    <property type="match status" value="1"/>
</dbReference>
<feature type="domain" description="ABC transmembrane type-1" evidence="9">
    <location>
        <begin position="102"/>
        <end position="309"/>
    </location>
</feature>
<evidence type="ECO:0000256" key="1">
    <source>
        <dbReference type="ARBA" id="ARBA00004651"/>
    </source>
</evidence>
<keyword evidence="11" id="KW-1185">Reference proteome</keyword>
<proteinExistence type="inferred from homology"/>
<dbReference type="PANTHER" id="PTHR43227:SF8">
    <property type="entry name" value="DIACETYLCHITOBIOSE UPTAKE SYSTEM PERMEASE PROTEIN DASB"/>
    <property type="match status" value="1"/>
</dbReference>
<gene>
    <name evidence="10" type="ORF">BKD30_10410</name>
</gene>
<organism evidence="10 11">
    <name type="scientific">Tersicoccus phoenicis</name>
    <dbReference type="NCBI Taxonomy" id="554083"/>
    <lineage>
        <taxon>Bacteria</taxon>
        <taxon>Bacillati</taxon>
        <taxon>Actinomycetota</taxon>
        <taxon>Actinomycetes</taxon>
        <taxon>Micrococcales</taxon>
        <taxon>Micrococcaceae</taxon>
        <taxon>Tersicoccus</taxon>
    </lineage>
</organism>
<keyword evidence="6 7" id="KW-0472">Membrane</keyword>
<evidence type="ECO:0000256" key="7">
    <source>
        <dbReference type="RuleBase" id="RU363032"/>
    </source>
</evidence>
<dbReference type="Proteomes" id="UP000187085">
    <property type="component" value="Unassembled WGS sequence"/>
</dbReference>
<reference evidence="10 11" key="1">
    <citation type="submission" date="2016-12" db="EMBL/GenBank/DDBJ databases">
        <title>Draft genome of Tersicoccus phoenicis 1P05MA.</title>
        <authorList>
            <person name="Nakajima Y."/>
            <person name="Yoshizawa S."/>
            <person name="Nakamura K."/>
            <person name="Ogura Y."/>
            <person name="Hayashi T."/>
            <person name="Kogure K."/>
        </authorList>
    </citation>
    <scope>NUCLEOTIDE SEQUENCE [LARGE SCALE GENOMIC DNA]</scope>
    <source>
        <strain evidence="10 11">1p05MA</strain>
    </source>
</reference>